<comment type="caution">
    <text evidence="2">The sequence shown here is derived from an EMBL/GenBank/DDBJ whole genome shotgun (WGS) entry which is preliminary data.</text>
</comment>
<dbReference type="Proteomes" id="UP000325333">
    <property type="component" value="Unassembled WGS sequence"/>
</dbReference>
<protein>
    <submittedName>
        <fullName evidence="2">Uncharacterized protein</fullName>
    </submittedName>
</protein>
<gene>
    <name evidence="2" type="ORF">FH063_001813</name>
</gene>
<name>A0A5B0L007_9PROT</name>
<dbReference type="EMBL" id="VEWN01000002">
    <property type="protein sequence ID" value="KAA1057645.1"/>
    <property type="molecule type" value="Genomic_DNA"/>
</dbReference>
<proteinExistence type="predicted"/>
<organism evidence="2 3">
    <name type="scientific">Azospirillum argentinense</name>
    <dbReference type="NCBI Taxonomy" id="2970906"/>
    <lineage>
        <taxon>Bacteria</taxon>
        <taxon>Pseudomonadati</taxon>
        <taxon>Pseudomonadota</taxon>
        <taxon>Alphaproteobacteria</taxon>
        <taxon>Rhodospirillales</taxon>
        <taxon>Azospirillaceae</taxon>
        <taxon>Azospirillum</taxon>
    </lineage>
</organism>
<evidence type="ECO:0000313" key="2">
    <source>
        <dbReference type="EMBL" id="KAA1057645.1"/>
    </source>
</evidence>
<feature type="region of interest" description="Disordered" evidence="1">
    <location>
        <begin position="1"/>
        <end position="31"/>
    </location>
</feature>
<evidence type="ECO:0000313" key="3">
    <source>
        <dbReference type="Proteomes" id="UP000325333"/>
    </source>
</evidence>
<feature type="compositionally biased region" description="Polar residues" evidence="1">
    <location>
        <begin position="1"/>
        <end position="28"/>
    </location>
</feature>
<sequence>MFMGSASTPNPCMSDPSASKFPSLSGTRARSVWKRRVLSAQDGVRPRRMGWFVADACRCFGVRGRSRGRPALKN</sequence>
<reference evidence="2 3" key="1">
    <citation type="submission" date="2019-07" db="EMBL/GenBank/DDBJ databases">
        <title>Genome sequencing of the stress-tolerant strain Azospirillum brasilense Az19.</title>
        <authorList>
            <person name="Maroniche G.A."/>
            <person name="Garcia J.E."/>
            <person name="Pagnussat L."/>
            <person name="Amenta M."/>
            <person name="Creus C.M."/>
        </authorList>
    </citation>
    <scope>NUCLEOTIDE SEQUENCE [LARGE SCALE GENOMIC DNA]</scope>
    <source>
        <strain evidence="2 3">Az19</strain>
    </source>
</reference>
<dbReference type="AlphaFoldDB" id="A0A5B0L007"/>
<accession>A0A5B0L007</accession>
<evidence type="ECO:0000256" key="1">
    <source>
        <dbReference type="SAM" id="MobiDB-lite"/>
    </source>
</evidence>